<dbReference type="InterPro" id="IPR004638">
    <property type="entry name" value="EmrB-like"/>
</dbReference>
<evidence type="ECO:0000256" key="7">
    <source>
        <dbReference type="SAM" id="Phobius"/>
    </source>
</evidence>
<feature type="transmembrane region" description="Helical" evidence="7">
    <location>
        <begin position="409"/>
        <end position="429"/>
    </location>
</feature>
<feature type="transmembrane region" description="Helical" evidence="7">
    <location>
        <begin position="476"/>
        <end position="498"/>
    </location>
</feature>
<dbReference type="SUPFAM" id="SSF103473">
    <property type="entry name" value="MFS general substrate transporter"/>
    <property type="match status" value="1"/>
</dbReference>
<organism evidence="11">
    <name type="scientific">freshwater metagenome</name>
    <dbReference type="NCBI Taxonomy" id="449393"/>
    <lineage>
        <taxon>unclassified sequences</taxon>
        <taxon>metagenomes</taxon>
        <taxon>ecological metagenomes</taxon>
    </lineage>
</organism>
<dbReference type="InterPro" id="IPR011701">
    <property type="entry name" value="MFS"/>
</dbReference>
<feature type="transmembrane region" description="Helical" evidence="7">
    <location>
        <begin position="236"/>
        <end position="253"/>
    </location>
</feature>
<evidence type="ECO:0000256" key="3">
    <source>
        <dbReference type="ARBA" id="ARBA00022475"/>
    </source>
</evidence>
<dbReference type="InterPro" id="IPR020846">
    <property type="entry name" value="MFS_dom"/>
</dbReference>
<dbReference type="PANTHER" id="PTHR42718:SF42">
    <property type="entry name" value="EXPORT PROTEIN"/>
    <property type="match status" value="1"/>
</dbReference>
<dbReference type="EMBL" id="CAEZXX010000006">
    <property type="protein sequence ID" value="CAB4694176.1"/>
    <property type="molecule type" value="Genomic_DNA"/>
</dbReference>
<feature type="transmembrane region" description="Helical" evidence="7">
    <location>
        <begin position="84"/>
        <end position="101"/>
    </location>
</feature>
<feature type="transmembrane region" description="Helical" evidence="7">
    <location>
        <begin position="146"/>
        <end position="166"/>
    </location>
</feature>
<keyword evidence="2" id="KW-0813">Transport</keyword>
<dbReference type="CDD" id="cd17321">
    <property type="entry name" value="MFS_MMR_MDR_like"/>
    <property type="match status" value="1"/>
</dbReference>
<dbReference type="EMBL" id="CAFBLR010000106">
    <property type="protein sequence ID" value="CAB4878302.1"/>
    <property type="molecule type" value="Genomic_DNA"/>
</dbReference>
<sequence length="522" mass="54732">MERLTESPAAPSSRRWWVLVITCLAVFVTVLDGTIVNVALPSLSDELAASTRDLQWVVDAYLLVFCALLLGAGSLGDRIGRRKILIIGLIVFAATSAFAGASGSVGSLISARALMGIGAAMIFPATLAIITNVFPDPIERGKAIGIWGASSGMAVAAGPVLGGWLLEHFWWGSIFFVNLPIAVVTIIGTILVVPDSRDESTHRLDPLGLVLSTAGVFALVYTIIEASAWGWASARTIGGFAVSIAVLAIFAVWELRTPEPMLPVRIFRNLRFTAASVSITAAFFALFGFIFLVTQYFQLVREYSPLGAGLRTLPVATAIAIGSVIAPKAVELRGTKFVVSLGLFLLACGFAWIGTVRADTPYLIIVCQMMFNGFGMGFTTAPATESIMGSLTPDKAGIGSAVNDTTRELGGTLGVAVIGSVFTSVYVGALRDRSVFQSLAPQARRAAEESVSAAAQVASGMGDRAPAFLAEVKDSFLSGFSVGCWVSAGVALAGSLFAMRYLPARAHAPATAPTPESVLNLE</sequence>
<feature type="transmembrane region" description="Helical" evidence="7">
    <location>
        <begin position="303"/>
        <end position="325"/>
    </location>
</feature>
<dbReference type="EMBL" id="CAEZYY010000005">
    <property type="protein sequence ID" value="CAB4744514.1"/>
    <property type="molecule type" value="Genomic_DNA"/>
</dbReference>
<dbReference type="Gene3D" id="1.20.1720.10">
    <property type="entry name" value="Multidrug resistance protein D"/>
    <property type="match status" value="1"/>
</dbReference>
<dbReference type="PANTHER" id="PTHR42718">
    <property type="entry name" value="MAJOR FACILITATOR SUPERFAMILY MULTIDRUG TRANSPORTER MFSC"/>
    <property type="match status" value="1"/>
</dbReference>
<dbReference type="NCBIfam" id="TIGR00711">
    <property type="entry name" value="efflux_EmrB"/>
    <property type="match status" value="1"/>
</dbReference>
<feature type="transmembrane region" description="Helical" evidence="7">
    <location>
        <begin position="362"/>
        <end position="381"/>
    </location>
</feature>
<evidence type="ECO:0000256" key="4">
    <source>
        <dbReference type="ARBA" id="ARBA00022692"/>
    </source>
</evidence>
<dbReference type="AlphaFoldDB" id="A0A6J7E5A5"/>
<name>A0A6J7E5A5_9ZZZZ</name>
<dbReference type="Gene3D" id="1.20.1250.20">
    <property type="entry name" value="MFS general substrate transporter like domains"/>
    <property type="match status" value="1"/>
</dbReference>
<accession>A0A6J7E5A5</accession>
<dbReference type="GO" id="GO:0022857">
    <property type="term" value="F:transmembrane transporter activity"/>
    <property type="evidence" value="ECO:0007669"/>
    <property type="project" value="InterPro"/>
</dbReference>
<dbReference type="GO" id="GO:0005886">
    <property type="term" value="C:plasma membrane"/>
    <property type="evidence" value="ECO:0007669"/>
    <property type="project" value="UniProtKB-SubCell"/>
</dbReference>
<comment type="subcellular location">
    <subcellularLocation>
        <location evidence="1">Cell membrane</location>
        <topology evidence="1">Multi-pass membrane protein</topology>
    </subcellularLocation>
</comment>
<reference evidence="11" key="1">
    <citation type="submission" date="2020-05" db="EMBL/GenBank/DDBJ databases">
        <authorList>
            <person name="Chiriac C."/>
            <person name="Salcher M."/>
            <person name="Ghai R."/>
            <person name="Kavagutti S V."/>
        </authorList>
    </citation>
    <scope>NUCLEOTIDE SEQUENCE</scope>
</reference>
<evidence type="ECO:0000313" key="10">
    <source>
        <dbReference type="EMBL" id="CAB4744514.1"/>
    </source>
</evidence>
<evidence type="ECO:0000256" key="2">
    <source>
        <dbReference type="ARBA" id="ARBA00022448"/>
    </source>
</evidence>
<feature type="transmembrane region" description="Helical" evidence="7">
    <location>
        <begin position="113"/>
        <end position="134"/>
    </location>
</feature>
<feature type="transmembrane region" description="Helical" evidence="7">
    <location>
        <begin position="16"/>
        <end position="40"/>
    </location>
</feature>
<proteinExistence type="predicted"/>
<dbReference type="Pfam" id="PF07690">
    <property type="entry name" value="MFS_1"/>
    <property type="match status" value="1"/>
</dbReference>
<feature type="transmembrane region" description="Helical" evidence="7">
    <location>
        <begin position="172"/>
        <end position="194"/>
    </location>
</feature>
<evidence type="ECO:0000313" key="11">
    <source>
        <dbReference type="EMBL" id="CAB4878302.1"/>
    </source>
</evidence>
<dbReference type="InterPro" id="IPR036259">
    <property type="entry name" value="MFS_trans_sf"/>
</dbReference>
<keyword evidence="4 7" id="KW-0812">Transmembrane</keyword>
<gene>
    <name evidence="9" type="ORF">UFOPK2602_00190</name>
    <name evidence="10" type="ORF">UFOPK2806_00620</name>
    <name evidence="11" type="ORF">UFOPK3417_01132</name>
</gene>
<dbReference type="PRINTS" id="PR01036">
    <property type="entry name" value="TCRTETB"/>
</dbReference>
<keyword evidence="3" id="KW-1003">Cell membrane</keyword>
<feature type="transmembrane region" description="Helical" evidence="7">
    <location>
        <begin position="274"/>
        <end position="297"/>
    </location>
</feature>
<evidence type="ECO:0000259" key="8">
    <source>
        <dbReference type="PROSITE" id="PS50850"/>
    </source>
</evidence>
<feature type="transmembrane region" description="Helical" evidence="7">
    <location>
        <begin position="60"/>
        <end position="77"/>
    </location>
</feature>
<keyword evidence="6 7" id="KW-0472">Membrane</keyword>
<evidence type="ECO:0000256" key="6">
    <source>
        <dbReference type="ARBA" id="ARBA00023136"/>
    </source>
</evidence>
<protein>
    <submittedName>
        <fullName evidence="11">Unannotated protein</fullName>
    </submittedName>
</protein>
<feature type="transmembrane region" description="Helical" evidence="7">
    <location>
        <begin position="206"/>
        <end position="224"/>
    </location>
</feature>
<feature type="domain" description="Major facilitator superfamily (MFS) profile" evidence="8">
    <location>
        <begin position="18"/>
        <end position="506"/>
    </location>
</feature>
<evidence type="ECO:0000256" key="1">
    <source>
        <dbReference type="ARBA" id="ARBA00004651"/>
    </source>
</evidence>
<keyword evidence="5 7" id="KW-1133">Transmembrane helix</keyword>
<dbReference type="PROSITE" id="PS50850">
    <property type="entry name" value="MFS"/>
    <property type="match status" value="1"/>
</dbReference>
<feature type="transmembrane region" description="Helical" evidence="7">
    <location>
        <begin position="337"/>
        <end position="356"/>
    </location>
</feature>
<evidence type="ECO:0000256" key="5">
    <source>
        <dbReference type="ARBA" id="ARBA00022989"/>
    </source>
</evidence>
<evidence type="ECO:0000313" key="9">
    <source>
        <dbReference type="EMBL" id="CAB4694176.1"/>
    </source>
</evidence>